<dbReference type="AlphaFoldDB" id="A0A2T6ZN31"/>
<dbReference type="Proteomes" id="UP000244722">
    <property type="component" value="Unassembled WGS sequence"/>
</dbReference>
<evidence type="ECO:0000313" key="2">
    <source>
        <dbReference type="Proteomes" id="UP000244722"/>
    </source>
</evidence>
<reference evidence="1 2" key="1">
    <citation type="submission" date="2017-04" db="EMBL/GenBank/DDBJ databases">
        <title>Draft genome sequence of Tuber borchii Vittad., a whitish edible truffle.</title>
        <authorList>
            <consortium name="DOE Joint Genome Institute"/>
            <person name="Murat C."/>
            <person name="Kuo A."/>
            <person name="Barry K.W."/>
            <person name="Clum A."/>
            <person name="Dockter R.B."/>
            <person name="Fauchery L."/>
            <person name="Iotti M."/>
            <person name="Kohler A."/>
            <person name="Labutti K."/>
            <person name="Lindquist E.A."/>
            <person name="Lipzen A."/>
            <person name="Ohm R.A."/>
            <person name="Wang M."/>
            <person name="Grigoriev I.V."/>
            <person name="Zambonelli A."/>
            <person name="Martin F.M."/>
        </authorList>
    </citation>
    <scope>NUCLEOTIDE SEQUENCE [LARGE SCALE GENOMIC DNA]</scope>
    <source>
        <strain evidence="1 2">Tbo3840</strain>
    </source>
</reference>
<proteinExistence type="predicted"/>
<gene>
    <name evidence="1" type="ORF">B9Z19DRAFT_216150</name>
</gene>
<sequence length="77" mass="8665">MMFASVRVWTGRLYEIDLRTVPFITTRETTCLIGGNSHSHSSFLAISTGKVRHCVGPDKHRNSTGFSFFFSSMVPPR</sequence>
<protein>
    <submittedName>
        <fullName evidence="1">Uncharacterized protein</fullName>
    </submittedName>
</protein>
<evidence type="ECO:0000313" key="1">
    <source>
        <dbReference type="EMBL" id="PUU76883.1"/>
    </source>
</evidence>
<organism evidence="1 2">
    <name type="scientific">Tuber borchii</name>
    <name type="common">White truffle</name>
    <dbReference type="NCBI Taxonomy" id="42251"/>
    <lineage>
        <taxon>Eukaryota</taxon>
        <taxon>Fungi</taxon>
        <taxon>Dikarya</taxon>
        <taxon>Ascomycota</taxon>
        <taxon>Pezizomycotina</taxon>
        <taxon>Pezizomycetes</taxon>
        <taxon>Pezizales</taxon>
        <taxon>Tuberaceae</taxon>
        <taxon>Tuber</taxon>
    </lineage>
</organism>
<keyword evidence="2" id="KW-1185">Reference proteome</keyword>
<comment type="caution">
    <text evidence="1">The sequence shown here is derived from an EMBL/GenBank/DDBJ whole genome shotgun (WGS) entry which is preliminary data.</text>
</comment>
<accession>A0A2T6ZN31</accession>
<name>A0A2T6ZN31_TUBBO</name>
<dbReference type="EMBL" id="NESQ01000170">
    <property type="protein sequence ID" value="PUU76883.1"/>
    <property type="molecule type" value="Genomic_DNA"/>
</dbReference>